<dbReference type="PANTHER" id="PTHR42757:SF32">
    <property type="entry name" value="PROTEIN AMALGAM"/>
    <property type="match status" value="1"/>
</dbReference>
<feature type="compositionally biased region" description="Low complexity" evidence="1">
    <location>
        <begin position="538"/>
        <end position="551"/>
    </location>
</feature>
<feature type="region of interest" description="Disordered" evidence="1">
    <location>
        <begin position="279"/>
        <end position="319"/>
    </location>
</feature>
<accession>A0A1A8WM56</accession>
<reference evidence="3" key="1">
    <citation type="submission" date="2016-05" db="EMBL/GenBank/DDBJ databases">
        <authorList>
            <person name="Naeem Raeece"/>
        </authorList>
    </citation>
    <scope>NUCLEOTIDE SEQUENCE [LARGE SCALE GENOMIC DNA]</scope>
</reference>
<dbReference type="AlphaFoldDB" id="A0A1A8WM56"/>
<evidence type="ECO:0000256" key="1">
    <source>
        <dbReference type="SAM" id="MobiDB-lite"/>
    </source>
</evidence>
<dbReference type="EMBL" id="FLQU01001671">
    <property type="protein sequence ID" value="SBS93971.1"/>
    <property type="molecule type" value="Genomic_DNA"/>
</dbReference>
<sequence length="922" mass="106722">KIYIFPALNVGPNEVNDIINFRIQTRGRFGVTVAPAECVLSNVSEVFDRNDVVGFRTSTCQPFSHDVFAANVQYELGDLLSVKFNVEDQQNQKCLRTELMVSGVSIGSVLEVLFESDSQIEFERRMNLIFIFQDPMTILYEGPTFTMDYVDPTTIDSKNYRNNNKNLDEEYLNEYYSLTGCKKKNFEKKLNKMSLKKKEFYESVKLYQSILGSDNEILKGLKQELITRMSNTLTKISYSLEKNSSNLYSENEITNDLFVVQKSKKIKLFNSIRSIEKNKNNNNSLETNHKNEEISHIDKDNYDGSNYSSSTNNNSSEHGSNIESFIKINRTEIEKNKSSEDYLLFECDIPDKRSHHTNEENNMNLLYSNTYIKRKININKIVREILSIICIFGLTIENKEKASSENDKKKEKKKRNFYDELPWLSSLSELKHSVAYSLDMKCIELFFCKLVDIICSEFFVNSIFNFITNKYKAKNKCNYEDNNNGLDKNNINSIKGESKKKKKSIYPLRKSRSKNDIIDTENNLYNMSSSEKNENSVNASSPNNSGSMNNNGTQDENMKMDSIFIGETSSSESYRNNFENTESKEISDDTNDNDNNNKGDDELNYKKLNIFNDNKNNFFEYTICLIATKSVMCCCILLRTLLEMNSDGIYEPDKNVYGSFKKLLNFIKIFNFIDIGISDILIKHFAKNNSINIEKIFGKNKKDNFQNNFNNTVPSTSFVYNFFVNESNSKNSKHKINNSYNEDTPSHIYHSNNSNYFKLIKNDGINKFGDKKENINMIEILKHCGIPFEFLQHFNLFPPEIKNQQVITQNDTFDLWTYILNILVCFNSQNTYSLSFPHNNINLTSNSLKDTLFDFEYSNKYLSKKIASTSANFYAGYVLKKYLIDLCCVMTLLFPKLFMDELKTSLKNINYGKKVNEGINGI</sequence>
<feature type="region of interest" description="Disordered" evidence="1">
    <location>
        <begin position="526"/>
        <end position="556"/>
    </location>
</feature>
<dbReference type="Proteomes" id="UP000078560">
    <property type="component" value="Unassembled WGS sequence"/>
</dbReference>
<organism evidence="2 3">
    <name type="scientific">Plasmodium ovale curtisi</name>
    <dbReference type="NCBI Taxonomy" id="864141"/>
    <lineage>
        <taxon>Eukaryota</taxon>
        <taxon>Sar</taxon>
        <taxon>Alveolata</taxon>
        <taxon>Apicomplexa</taxon>
        <taxon>Aconoidasida</taxon>
        <taxon>Haemosporida</taxon>
        <taxon>Plasmodiidae</taxon>
        <taxon>Plasmodium</taxon>
        <taxon>Plasmodium (Plasmodium)</taxon>
    </lineage>
</organism>
<dbReference type="GO" id="GO:0016740">
    <property type="term" value="F:transferase activity"/>
    <property type="evidence" value="ECO:0007669"/>
    <property type="project" value="UniProtKB-KW"/>
</dbReference>
<evidence type="ECO:0000313" key="3">
    <source>
        <dbReference type="Proteomes" id="UP000078560"/>
    </source>
</evidence>
<evidence type="ECO:0000313" key="2">
    <source>
        <dbReference type="EMBL" id="SBS93971.1"/>
    </source>
</evidence>
<keyword evidence="2" id="KW-0808">Transferase</keyword>
<proteinExistence type="predicted"/>
<dbReference type="InterPro" id="IPR050876">
    <property type="entry name" value="IgLON_domain"/>
</dbReference>
<protein>
    <submittedName>
        <fullName evidence="2">HECT-domain (Ubiquitin-transferase), putative</fullName>
    </submittedName>
</protein>
<feature type="region of interest" description="Disordered" evidence="1">
    <location>
        <begin position="572"/>
        <end position="599"/>
    </location>
</feature>
<gene>
    <name evidence="2" type="ORF">POVCU2_0084980</name>
</gene>
<feature type="non-terminal residue" evidence="2">
    <location>
        <position position="1"/>
    </location>
</feature>
<dbReference type="PANTHER" id="PTHR42757">
    <property type="entry name" value="IGLON FAMILY OF IMMUNOGLOBULIN SUPERFAMILY-RELATED"/>
    <property type="match status" value="1"/>
</dbReference>
<feature type="compositionally biased region" description="Basic and acidic residues" evidence="1">
    <location>
        <begin position="287"/>
        <end position="302"/>
    </location>
</feature>
<feature type="compositionally biased region" description="Low complexity" evidence="1">
    <location>
        <begin position="303"/>
        <end position="319"/>
    </location>
</feature>
<name>A0A1A8WM56_PLAOA</name>